<accession>A0A8J6FR06</accession>
<dbReference type="AlphaFoldDB" id="A0A8J6FR06"/>
<sequence>MHLNAQKTSYSHTITFQKPPECIKKMPIRIVIYHYTTYCKKKTRHKSGLNTADSHSRIVALSILIGFIYNTVDVNGGYKVYNGSHQIRAQA</sequence>
<proteinExistence type="predicted"/>
<evidence type="ECO:0000313" key="1">
    <source>
        <dbReference type="EMBL" id="KAG9492114.1"/>
    </source>
</evidence>
<organism evidence="1 2">
    <name type="scientific">Eleutherodactylus coqui</name>
    <name type="common">Puerto Rican coqui</name>
    <dbReference type="NCBI Taxonomy" id="57060"/>
    <lineage>
        <taxon>Eukaryota</taxon>
        <taxon>Metazoa</taxon>
        <taxon>Chordata</taxon>
        <taxon>Craniata</taxon>
        <taxon>Vertebrata</taxon>
        <taxon>Euteleostomi</taxon>
        <taxon>Amphibia</taxon>
        <taxon>Batrachia</taxon>
        <taxon>Anura</taxon>
        <taxon>Neobatrachia</taxon>
        <taxon>Hyloidea</taxon>
        <taxon>Eleutherodactylidae</taxon>
        <taxon>Eleutherodactylinae</taxon>
        <taxon>Eleutherodactylus</taxon>
        <taxon>Eleutherodactylus</taxon>
    </lineage>
</organism>
<reference evidence="1" key="1">
    <citation type="thesis" date="2020" institute="ProQuest LLC" country="789 East Eisenhower Parkway, Ann Arbor, MI, USA">
        <title>Comparative Genomics and Chromosome Evolution.</title>
        <authorList>
            <person name="Mudd A.B."/>
        </authorList>
    </citation>
    <scope>NUCLEOTIDE SEQUENCE</scope>
    <source>
        <strain evidence="1">HN-11 Male</strain>
        <tissue evidence="1">Kidney and liver</tissue>
    </source>
</reference>
<keyword evidence="2" id="KW-1185">Reference proteome</keyword>
<protein>
    <submittedName>
        <fullName evidence="1">Uncharacterized protein</fullName>
    </submittedName>
</protein>
<gene>
    <name evidence="1" type="ORF">GDO78_000568</name>
</gene>
<dbReference type="Proteomes" id="UP000770717">
    <property type="component" value="Unassembled WGS sequence"/>
</dbReference>
<comment type="caution">
    <text evidence="1">The sequence shown here is derived from an EMBL/GenBank/DDBJ whole genome shotgun (WGS) entry which is preliminary data.</text>
</comment>
<name>A0A8J6FR06_ELECQ</name>
<dbReference type="EMBL" id="WNTK01000001">
    <property type="protein sequence ID" value="KAG9492114.1"/>
    <property type="molecule type" value="Genomic_DNA"/>
</dbReference>
<evidence type="ECO:0000313" key="2">
    <source>
        <dbReference type="Proteomes" id="UP000770717"/>
    </source>
</evidence>